<dbReference type="Proteomes" id="UP000198939">
    <property type="component" value="Unassembled WGS sequence"/>
</dbReference>
<sequence>MNQALDKRLIDAAGKEVKLCASLVYVPCLERGITRKQGKRGFLYYMPDGRRITDKNEIARLSALAIPPAYRDVVISTNPLSHLQAVGIDARDRKQYRYHTDWHAERGRAKFERLADFGSQLPAIRERVDTDLRSRGLTMDKALATIVWMLDNLYIRIGNSNYADTNGSYGLTTLRNRHVKIDGPSVRFRFRGKSGKEWNLVHSDRRIANVVRKLQELPGQQLFKYICDDGGCRQISSQDVNAYIREVAGDDFSSCQFRTWGATCMAASALALLDVATSERAIARQLNEVIDTVAAKLVNTRSVCRSSYIHPAVFDDYRAGRLGDILKMRKTTSERLLNWMDDEEIRTLRWLKSRPVGGA</sequence>
<evidence type="ECO:0000256" key="6">
    <source>
        <dbReference type="ARBA" id="ARBA00023235"/>
    </source>
</evidence>
<dbReference type="Pfam" id="PF21338">
    <property type="entry name" value="Top1B_N_bact"/>
    <property type="match status" value="1"/>
</dbReference>
<dbReference type="InterPro" id="IPR035447">
    <property type="entry name" value="DNA_topo_I_N_sf"/>
</dbReference>
<dbReference type="Gene3D" id="1.10.132.120">
    <property type="match status" value="1"/>
</dbReference>
<evidence type="ECO:0000313" key="10">
    <source>
        <dbReference type="EMBL" id="SEP02985.1"/>
    </source>
</evidence>
<accession>A0A1H8UIG9</accession>
<evidence type="ECO:0000256" key="1">
    <source>
        <dbReference type="ARBA" id="ARBA00000213"/>
    </source>
</evidence>
<name>A0A1H8UIG9_9HYPH</name>
<feature type="domain" description="DNA topoisomerase IB N-terminal" evidence="8">
    <location>
        <begin position="41"/>
        <end position="89"/>
    </location>
</feature>
<dbReference type="PRINTS" id="PR00416">
    <property type="entry name" value="EUTPISMRASEI"/>
</dbReference>
<evidence type="ECO:0000256" key="4">
    <source>
        <dbReference type="ARBA" id="ARBA00023029"/>
    </source>
</evidence>
<gene>
    <name evidence="9" type="ORF">RTCCBAU85039_5594</name>
    <name evidence="10" type="ORF">SAMN05216228_103449</name>
</gene>
<dbReference type="GO" id="GO:0003677">
    <property type="term" value="F:DNA binding"/>
    <property type="evidence" value="ECO:0007669"/>
    <property type="project" value="UniProtKB-KW"/>
</dbReference>
<dbReference type="GO" id="GO:0003917">
    <property type="term" value="F:DNA topoisomerase type I (single strand cut, ATP-independent) activity"/>
    <property type="evidence" value="ECO:0007669"/>
    <property type="project" value="UniProtKB-EC"/>
</dbReference>
<protein>
    <recommendedName>
        <fullName evidence="3">DNA topoisomerase</fullName>
        <ecNumber evidence="3">5.6.2.1</ecNumber>
    </recommendedName>
</protein>
<reference evidence="11" key="3">
    <citation type="submission" date="2016-10" db="EMBL/GenBank/DDBJ databases">
        <authorList>
            <person name="Wibberg D."/>
        </authorList>
    </citation>
    <scope>NUCLEOTIDE SEQUENCE [LARGE SCALE GENOMIC DNA]</scope>
</reference>
<dbReference type="InterPro" id="IPR013500">
    <property type="entry name" value="TopoI_cat_euk"/>
</dbReference>
<reference evidence="10 12" key="2">
    <citation type="submission" date="2016-10" db="EMBL/GenBank/DDBJ databases">
        <authorList>
            <person name="Varghese N."/>
            <person name="Submissions S."/>
        </authorList>
    </citation>
    <scope>NUCLEOTIDE SEQUENCE [LARGE SCALE GENOMIC DNA]</scope>
    <source>
        <strain evidence="10 12">CGMCC 1.7071</strain>
    </source>
</reference>
<evidence type="ECO:0000256" key="3">
    <source>
        <dbReference type="ARBA" id="ARBA00012891"/>
    </source>
</evidence>
<evidence type="ECO:0000256" key="5">
    <source>
        <dbReference type="ARBA" id="ARBA00023125"/>
    </source>
</evidence>
<dbReference type="Proteomes" id="UP000183063">
    <property type="component" value="Unassembled WGS sequence"/>
</dbReference>
<evidence type="ECO:0000256" key="2">
    <source>
        <dbReference type="ARBA" id="ARBA00006645"/>
    </source>
</evidence>
<comment type="catalytic activity">
    <reaction evidence="1">
        <text>ATP-independent breakage of single-stranded DNA, followed by passage and rejoining.</text>
        <dbReference type="EC" id="5.6.2.1"/>
    </reaction>
</comment>
<dbReference type="InterPro" id="IPR014711">
    <property type="entry name" value="TopoI_cat_a-hlx-sub_euk"/>
</dbReference>
<proteinExistence type="inferred from homology"/>
<dbReference type="SUPFAM" id="SSF56349">
    <property type="entry name" value="DNA breaking-rejoining enzymes"/>
    <property type="match status" value="1"/>
</dbReference>
<dbReference type="Gene3D" id="3.90.15.10">
    <property type="entry name" value="Topoisomerase I, Chain A, domain 3"/>
    <property type="match status" value="1"/>
</dbReference>
<dbReference type="RefSeq" id="WP_072380459.1">
    <property type="nucleotide sequence ID" value="NZ_FNXB01000044.1"/>
</dbReference>
<comment type="similarity">
    <text evidence="2">Belongs to the type IB topoisomerase family.</text>
</comment>
<dbReference type="InterPro" id="IPR011010">
    <property type="entry name" value="DNA_brk_join_enz"/>
</dbReference>
<evidence type="ECO:0000313" key="12">
    <source>
        <dbReference type="Proteomes" id="UP000198939"/>
    </source>
</evidence>
<organism evidence="9 11">
    <name type="scientific">Rhizobium tibeticum</name>
    <dbReference type="NCBI Taxonomy" id="501024"/>
    <lineage>
        <taxon>Bacteria</taxon>
        <taxon>Pseudomonadati</taxon>
        <taxon>Pseudomonadota</taxon>
        <taxon>Alphaproteobacteria</taxon>
        <taxon>Hyphomicrobiales</taxon>
        <taxon>Rhizobiaceae</taxon>
        <taxon>Rhizobium/Agrobacterium group</taxon>
        <taxon>Rhizobium</taxon>
    </lineage>
</organism>
<evidence type="ECO:0000313" key="11">
    <source>
        <dbReference type="Proteomes" id="UP000183063"/>
    </source>
</evidence>
<keyword evidence="12" id="KW-1185">Reference proteome</keyword>
<dbReference type="EMBL" id="FOCV01000034">
    <property type="protein sequence ID" value="SEP02985.1"/>
    <property type="molecule type" value="Genomic_DNA"/>
</dbReference>
<dbReference type="PROSITE" id="PS52038">
    <property type="entry name" value="TOPO_IB_2"/>
    <property type="match status" value="1"/>
</dbReference>
<evidence type="ECO:0000259" key="8">
    <source>
        <dbReference type="Pfam" id="PF21338"/>
    </source>
</evidence>
<dbReference type="InterPro" id="IPR049331">
    <property type="entry name" value="Top1B_N_bact"/>
</dbReference>
<dbReference type="EMBL" id="FNXB01000044">
    <property type="protein sequence ID" value="SEI17265.1"/>
    <property type="molecule type" value="Genomic_DNA"/>
</dbReference>
<reference evidence="9" key="1">
    <citation type="submission" date="2016-10" db="EMBL/GenBank/DDBJ databases">
        <authorList>
            <person name="de Groot N.N."/>
        </authorList>
    </citation>
    <scope>NUCLEOTIDE SEQUENCE [LARGE SCALE GENOMIC DNA]</scope>
    <source>
        <strain evidence="9">CCBAU85039</strain>
    </source>
</reference>
<dbReference type="Gene3D" id="3.30.66.10">
    <property type="entry name" value="DNA topoisomerase I domain"/>
    <property type="match status" value="1"/>
</dbReference>
<evidence type="ECO:0000313" key="9">
    <source>
        <dbReference type="EMBL" id="SEI17265.1"/>
    </source>
</evidence>
<keyword evidence="5" id="KW-0238">DNA-binding</keyword>
<feature type="domain" description="DNA topoisomerase I catalytic core eukaryotic-type" evidence="7">
    <location>
        <begin position="102"/>
        <end position="317"/>
    </location>
</feature>
<dbReference type="STRING" id="501024.RTCCBAU85039_5594"/>
<dbReference type="OrthoDB" id="9778962at2"/>
<dbReference type="Pfam" id="PF01028">
    <property type="entry name" value="Topoisom_I"/>
    <property type="match status" value="1"/>
</dbReference>
<dbReference type="SUPFAM" id="SSF55869">
    <property type="entry name" value="DNA topoisomerase I domain"/>
    <property type="match status" value="1"/>
</dbReference>
<dbReference type="EC" id="5.6.2.1" evidence="3"/>
<dbReference type="AlphaFoldDB" id="A0A1H8UIG9"/>
<keyword evidence="4" id="KW-0799">Topoisomerase</keyword>
<evidence type="ECO:0000259" key="7">
    <source>
        <dbReference type="Pfam" id="PF01028"/>
    </source>
</evidence>
<dbReference type="InterPro" id="IPR001631">
    <property type="entry name" value="TopoI"/>
</dbReference>
<dbReference type="GO" id="GO:0006265">
    <property type="term" value="P:DNA topological change"/>
    <property type="evidence" value="ECO:0007669"/>
    <property type="project" value="InterPro"/>
</dbReference>
<keyword evidence="6 9" id="KW-0413">Isomerase</keyword>